<evidence type="ECO:0000313" key="3">
    <source>
        <dbReference type="Proteomes" id="UP000765509"/>
    </source>
</evidence>
<dbReference type="Proteomes" id="UP000765509">
    <property type="component" value="Unassembled WGS sequence"/>
</dbReference>
<comment type="caution">
    <text evidence="2">The sequence shown here is derived from an EMBL/GenBank/DDBJ whole genome shotgun (WGS) entry which is preliminary data.</text>
</comment>
<protein>
    <submittedName>
        <fullName evidence="2">Uncharacterized protein</fullName>
    </submittedName>
</protein>
<name>A0A9Q3P8T9_9BASI</name>
<gene>
    <name evidence="2" type="ORF">O181_092155</name>
</gene>
<evidence type="ECO:0000313" key="2">
    <source>
        <dbReference type="EMBL" id="MBW0552440.1"/>
    </source>
</evidence>
<dbReference type="EMBL" id="AVOT02058574">
    <property type="protein sequence ID" value="MBW0552440.1"/>
    <property type="molecule type" value="Genomic_DNA"/>
</dbReference>
<accession>A0A9Q3P8T9</accession>
<organism evidence="2 3">
    <name type="scientific">Austropuccinia psidii MF-1</name>
    <dbReference type="NCBI Taxonomy" id="1389203"/>
    <lineage>
        <taxon>Eukaryota</taxon>
        <taxon>Fungi</taxon>
        <taxon>Dikarya</taxon>
        <taxon>Basidiomycota</taxon>
        <taxon>Pucciniomycotina</taxon>
        <taxon>Pucciniomycetes</taxon>
        <taxon>Pucciniales</taxon>
        <taxon>Sphaerophragmiaceae</taxon>
        <taxon>Austropuccinia</taxon>
    </lineage>
</organism>
<keyword evidence="3" id="KW-1185">Reference proteome</keyword>
<evidence type="ECO:0000256" key="1">
    <source>
        <dbReference type="SAM" id="MobiDB-lite"/>
    </source>
</evidence>
<reference evidence="2" key="1">
    <citation type="submission" date="2021-03" db="EMBL/GenBank/DDBJ databases">
        <title>Draft genome sequence of rust myrtle Austropuccinia psidii MF-1, a brazilian biotype.</title>
        <authorList>
            <person name="Quecine M.C."/>
            <person name="Pachon D.M.R."/>
            <person name="Bonatelli M.L."/>
            <person name="Correr F.H."/>
            <person name="Franceschini L.M."/>
            <person name="Leite T.F."/>
            <person name="Margarido G.R.A."/>
            <person name="Almeida C.A."/>
            <person name="Ferrarezi J.A."/>
            <person name="Labate C.A."/>
        </authorList>
    </citation>
    <scope>NUCLEOTIDE SEQUENCE</scope>
    <source>
        <strain evidence="2">MF-1</strain>
    </source>
</reference>
<proteinExistence type="predicted"/>
<sequence>MEVCTCPKCISYQFTNESGKQNQGPFVSKSTRNRHWAAASLQDQDNSSRLSEIVLEEISDNNSIVSPETSETHESPSHSKLPTSEFITWLYLSIGVSREKCRVAREYLVQIVPFFQADNYLSIFENEIPNDVQTILRKLDVTPCIPHKSLMWA</sequence>
<feature type="region of interest" description="Disordered" evidence="1">
    <location>
        <begin position="61"/>
        <end position="80"/>
    </location>
</feature>
<dbReference type="AlphaFoldDB" id="A0A9Q3P8T9"/>